<evidence type="ECO:0000256" key="6">
    <source>
        <dbReference type="ARBA" id="ARBA00022908"/>
    </source>
</evidence>
<keyword evidence="5" id="KW-0460">Magnesium</keyword>
<feature type="compositionally biased region" description="Polar residues" evidence="12">
    <location>
        <begin position="653"/>
        <end position="677"/>
    </location>
</feature>
<keyword evidence="7" id="KW-0695">RNA-directed DNA polymerase</keyword>
<dbReference type="GO" id="GO:0008270">
    <property type="term" value="F:zinc ion binding"/>
    <property type="evidence" value="ECO:0007669"/>
    <property type="project" value="UniProtKB-KW"/>
</dbReference>
<dbReference type="InterPro" id="IPR012337">
    <property type="entry name" value="RNaseH-like_sf"/>
</dbReference>
<evidence type="ECO:0000256" key="5">
    <source>
        <dbReference type="ARBA" id="ARBA00022842"/>
    </source>
</evidence>
<keyword evidence="9" id="KW-0233">DNA recombination</keyword>
<evidence type="ECO:0000256" key="9">
    <source>
        <dbReference type="ARBA" id="ARBA00023172"/>
    </source>
</evidence>
<feature type="region of interest" description="Disordered" evidence="12">
    <location>
        <begin position="650"/>
        <end position="701"/>
    </location>
</feature>
<evidence type="ECO:0000259" key="14">
    <source>
        <dbReference type="PROSITE" id="PS50994"/>
    </source>
</evidence>
<keyword evidence="8" id="KW-0808">Transferase</keyword>
<feature type="compositionally biased region" description="Basic residues" evidence="12">
    <location>
        <begin position="80"/>
        <end position="92"/>
    </location>
</feature>
<feature type="domain" description="Integrase catalytic" evidence="14">
    <location>
        <begin position="416"/>
        <end position="582"/>
    </location>
</feature>
<dbReference type="GO" id="GO:0003676">
    <property type="term" value="F:nucleic acid binding"/>
    <property type="evidence" value="ECO:0007669"/>
    <property type="project" value="InterPro"/>
</dbReference>
<evidence type="ECO:0000256" key="4">
    <source>
        <dbReference type="ARBA" id="ARBA00022801"/>
    </source>
</evidence>
<dbReference type="Proteomes" id="UP000007799">
    <property type="component" value="Unassembled WGS sequence"/>
</dbReference>
<evidence type="ECO:0000256" key="10">
    <source>
        <dbReference type="ARBA" id="ARBA00023268"/>
    </source>
</evidence>
<evidence type="ECO:0008006" key="17">
    <source>
        <dbReference type="Google" id="ProtNLM"/>
    </source>
</evidence>
<dbReference type="PROSITE" id="PS50158">
    <property type="entry name" value="ZF_CCHC"/>
    <property type="match status" value="1"/>
</dbReference>
<keyword evidence="10" id="KW-0511">Multifunctional enzyme</keyword>
<feature type="region of interest" description="Disordered" evidence="12">
    <location>
        <begin position="52"/>
        <end position="143"/>
    </location>
</feature>
<dbReference type="InterPro" id="IPR039537">
    <property type="entry name" value="Retrotran_Ty1/copia-like"/>
</dbReference>
<dbReference type="InterPro" id="IPR001878">
    <property type="entry name" value="Znf_CCHC"/>
</dbReference>
<dbReference type="SUPFAM" id="SSF56672">
    <property type="entry name" value="DNA/RNA polymerases"/>
    <property type="match status" value="1"/>
</dbReference>
<feature type="domain" description="CCHC-type" evidence="13">
    <location>
        <begin position="1349"/>
        <end position="1364"/>
    </location>
</feature>
<evidence type="ECO:0000259" key="13">
    <source>
        <dbReference type="PROSITE" id="PS50158"/>
    </source>
</evidence>
<dbReference type="PANTHER" id="PTHR42648:SF11">
    <property type="entry name" value="TRANSPOSON TY4-P GAG-POL POLYPROTEIN"/>
    <property type="match status" value="1"/>
</dbReference>
<evidence type="ECO:0000256" key="1">
    <source>
        <dbReference type="ARBA" id="ARBA00022722"/>
    </source>
</evidence>
<accession>F2TVH3</accession>
<evidence type="ECO:0000256" key="2">
    <source>
        <dbReference type="ARBA" id="ARBA00022723"/>
    </source>
</evidence>
<dbReference type="PROSITE" id="PS50994">
    <property type="entry name" value="INTEGRASE"/>
    <property type="match status" value="1"/>
</dbReference>
<keyword evidence="1" id="KW-0540">Nuclease</keyword>
<feature type="compositionally biased region" description="Basic residues" evidence="12">
    <location>
        <begin position="1002"/>
        <end position="1012"/>
    </location>
</feature>
<keyword evidence="11" id="KW-0862">Zinc</keyword>
<evidence type="ECO:0000256" key="8">
    <source>
        <dbReference type="ARBA" id="ARBA00022932"/>
    </source>
</evidence>
<feature type="region of interest" description="Disordered" evidence="12">
    <location>
        <begin position="324"/>
        <end position="372"/>
    </location>
</feature>
<evidence type="ECO:0000256" key="7">
    <source>
        <dbReference type="ARBA" id="ARBA00022918"/>
    </source>
</evidence>
<dbReference type="GO" id="GO:0003887">
    <property type="term" value="F:DNA-directed DNA polymerase activity"/>
    <property type="evidence" value="ECO:0007669"/>
    <property type="project" value="UniProtKB-KW"/>
</dbReference>
<dbReference type="GeneID" id="16067567"/>
<dbReference type="GO" id="GO:0015074">
    <property type="term" value="P:DNA integration"/>
    <property type="evidence" value="ECO:0007669"/>
    <property type="project" value="UniProtKB-KW"/>
</dbReference>
<dbReference type="eggNOG" id="KOG0017">
    <property type="taxonomic scope" value="Eukaryota"/>
</dbReference>
<dbReference type="InterPro" id="IPR043502">
    <property type="entry name" value="DNA/RNA_pol_sf"/>
</dbReference>
<keyword evidence="4" id="KW-0378">Hydrolase</keyword>
<sequence>MNLQQIMRPSPISADGIKVFAGAEQDANLFFITVEAKLIAAGIDAGIIAEGGADHQGDGQAPAAASSPSPSTHGASGPRTRSRAQRGPRRTGVRHDAGDHDDDDDDEGDGDDHGAQPSSSSSSLPSSATPSGGAQVASRASGLLDPRDPQVDAAIFAFLLGVLTGHPLRLAITDNRGRSGVLALRRLRERYIRSGKDHLLAAGVSIPEDDLRTLVRNELPAEFDVAMRFMEREDPPPSLSKMTADLIQEERRLHRPKKRTPVLAIGGPGSGSFAASPMHAGTSPSDTSGGPCCPPAERVTCASAGKLQAAKRYHVIDVRQIPGYAAQPRHRQRQAGQDPLARSTDEQLPFEEGRPSSGSGRFGGGELSPSTTMPSAAVDAIRQQIAQASSKHIVTCGPCALGKSTRASIPKQSAPRSAGPCQLLYADIAGPLEETSLRGARYALTFIDDCTRFAWTFLIRHKNDVGAALEQLRKDRHVINALRGATLQTDSDAVFKSQDFTDLCLAFDIKQRFSPPHSQAKNGSAERTFRTLFETARTMLFAADLDKPFWGFAVQHATLLHNIAPRRSLKDKSPFEALTGHAFDVSLLRVFGSPTYVHVEKSSTRHKLDPRSRVGVYVGFAEEDQAHVVWMPDTRRVVHTIHARFGAIKNKDAASSQQQQEHNSGASASHANKTAQRSTEDSATGAPTAPRAGEPQLQPRALGGSVWDQLLLSETLGDKDTSGGSTTTCHVATSAAGTGEKTSAVGGHLPDIAVGSVATSAEPATVKEALASPDSEEWRQAILDEFAAMQANDVYDVVPRADLPKGHKLLRSMVIFRRKRDDQGKVIKYKARWVAKGYSQVHGVNYTDTFAPTATIAAIRTMLAMAVARGMDIQQMDVNTAFLNAPVDHEIYVQPPAVDGIFSPNTVLRLKRGLYGLKQSPRLWNHTLDAWMREQDFIATATDACIYRRTCKGGKVMWVAVYVDDLLIFADSDSDMAAFKKAISKRFKMKDLGSPDICLGIKRTRRPGRKPRDRNGRGDCGKSTKQGKRGQKRRGQDQNKNPRVAVLMPFKRLGVELERSKVLEMCRYAGQMKCTATTALYLHILRTAEQHHREILSTLADLAQTTRKEIVERKVAFREAQERAEGVEDLKKKKKKKDHKKSRAASPSDNPCKRAKGAAATTAATATAAAATTPPATATTVTAAATGKSPRPAYCFQHLAPQLTADKLSNLFTTLRNHKKHSQHPMLSILRQHGVGIPDPPKWMTATMAYKLLNLASKEFTPLLQRDLKNKARAAQRQLKKVAEHHDEGARFACEHTAELALYIGAAQHLARTLAPPDTDLTSFKIFPTFTNKHPFIQLDAGLLRYLTCCKCGRLGHSQRQCRQPAAVRPQPRQALSLLDFLGADVARQFRKRRVTSIRTDGYTAYLLVEPSARRDTVCDTSPITPVVGVDPGTRIPLACVRIQDGKKMIVSQKRIVNQLYTGRGRRHHKPTATVPARSLVEEANGELGPWRGSSEPDGPDMDNGLVTVSRRMCREWSIANVG</sequence>
<feature type="compositionally biased region" description="Acidic residues" evidence="12">
    <location>
        <begin position="99"/>
        <end position="110"/>
    </location>
</feature>
<evidence type="ECO:0000256" key="12">
    <source>
        <dbReference type="SAM" id="MobiDB-lite"/>
    </source>
</evidence>
<feature type="compositionally biased region" description="Basic and acidic residues" evidence="12">
    <location>
        <begin position="1013"/>
        <end position="1022"/>
    </location>
</feature>
<evidence type="ECO:0000313" key="16">
    <source>
        <dbReference type="Proteomes" id="UP000007799"/>
    </source>
</evidence>
<keyword evidence="3" id="KW-0255">Endonuclease</keyword>
<dbReference type="InParanoid" id="F2TVH3"/>
<organism evidence="16">
    <name type="scientific">Salpingoeca rosetta (strain ATCC 50818 / BSB-021)</name>
    <dbReference type="NCBI Taxonomy" id="946362"/>
    <lineage>
        <taxon>Eukaryota</taxon>
        <taxon>Choanoflagellata</taxon>
        <taxon>Craspedida</taxon>
        <taxon>Salpingoecidae</taxon>
        <taxon>Salpingoeca</taxon>
    </lineage>
</organism>
<dbReference type="KEGG" id="sre:PTSG_11538"/>
<proteinExistence type="predicted"/>
<dbReference type="RefSeq" id="XP_004998641.1">
    <property type="nucleotide sequence ID" value="XM_004998584.1"/>
</dbReference>
<reference evidence="15" key="1">
    <citation type="submission" date="2009-08" db="EMBL/GenBank/DDBJ databases">
        <title>Annotation of Salpingoeca rosetta.</title>
        <authorList>
            <consortium name="The Broad Institute Genome Sequencing Platform"/>
            <person name="Russ C."/>
            <person name="Cuomo C."/>
            <person name="Burger G."/>
            <person name="Gray M.W."/>
            <person name="Holland P.W.H."/>
            <person name="King N."/>
            <person name="Lang F.B.F."/>
            <person name="Roger A.J."/>
            <person name="Ruiz-Trillo I."/>
            <person name="Young S.K."/>
            <person name="Zeng Q."/>
            <person name="Gargeya S."/>
            <person name="Alvarado L."/>
            <person name="Berlin A."/>
            <person name="Chapman S.B."/>
            <person name="Chen Z."/>
            <person name="Freedman E."/>
            <person name="Gellesch M."/>
            <person name="Goldberg J."/>
            <person name="Griggs A."/>
            <person name="Gujja S."/>
            <person name="Heilman E."/>
            <person name="Heiman D."/>
            <person name="Howarth C."/>
            <person name="Mehta T."/>
            <person name="Neiman D."/>
            <person name="Pearson M."/>
            <person name="Roberts A."/>
            <person name="Saif S."/>
            <person name="Shea T."/>
            <person name="Shenoy N."/>
            <person name="Sisk P."/>
            <person name="Stolte C."/>
            <person name="Sykes S."/>
            <person name="White J."/>
            <person name="Yandava C."/>
            <person name="Haas B."/>
            <person name="Nusbaum C."/>
            <person name="Birren B."/>
        </authorList>
    </citation>
    <scope>NUCLEOTIDE SEQUENCE [LARGE SCALE GENOMIC DNA]</scope>
    <source>
        <strain evidence="15">ATCC 50818</strain>
    </source>
</reference>
<feature type="region of interest" description="Disordered" evidence="12">
    <location>
        <begin position="1122"/>
        <end position="1159"/>
    </location>
</feature>
<dbReference type="InterPro" id="IPR057670">
    <property type="entry name" value="SH3_retrovirus"/>
</dbReference>
<dbReference type="InterPro" id="IPR036397">
    <property type="entry name" value="RNaseH_sf"/>
</dbReference>
<keyword evidence="8" id="KW-0239">DNA-directed DNA polymerase</keyword>
<feature type="region of interest" description="Disordered" evidence="12">
    <location>
        <begin position="267"/>
        <end position="292"/>
    </location>
</feature>
<keyword evidence="16" id="KW-1185">Reference proteome</keyword>
<evidence type="ECO:0000256" key="3">
    <source>
        <dbReference type="ARBA" id="ARBA00022759"/>
    </source>
</evidence>
<feature type="compositionally biased region" description="Basic and acidic residues" evidence="12">
    <location>
        <begin position="1122"/>
        <end position="1131"/>
    </location>
</feature>
<name>F2TVH3_SALR5</name>
<feature type="compositionally biased region" description="Basic residues" evidence="12">
    <location>
        <begin position="1132"/>
        <end position="1143"/>
    </location>
</feature>
<keyword evidence="11" id="KW-0863">Zinc-finger</keyword>
<dbReference type="PANTHER" id="PTHR42648">
    <property type="entry name" value="TRANSPOSASE, PUTATIVE-RELATED"/>
    <property type="match status" value="1"/>
</dbReference>
<dbReference type="Pfam" id="PF07727">
    <property type="entry name" value="RVT_2"/>
    <property type="match status" value="1"/>
</dbReference>
<feature type="compositionally biased region" description="Low complexity" evidence="12">
    <location>
        <begin position="58"/>
        <end position="78"/>
    </location>
</feature>
<protein>
    <recommendedName>
        <fullName evidence="17">Integrase catalytic domain-containing protein</fullName>
    </recommendedName>
</protein>
<feature type="compositionally biased region" description="Low complexity" evidence="12">
    <location>
        <begin position="115"/>
        <end position="134"/>
    </location>
</feature>
<dbReference type="InterPro" id="IPR001584">
    <property type="entry name" value="Integrase_cat-core"/>
</dbReference>
<dbReference type="Pfam" id="PF25597">
    <property type="entry name" value="SH3_retrovirus"/>
    <property type="match status" value="1"/>
</dbReference>
<evidence type="ECO:0000256" key="11">
    <source>
        <dbReference type="PROSITE-ProRule" id="PRU00047"/>
    </source>
</evidence>
<dbReference type="SUPFAM" id="SSF53098">
    <property type="entry name" value="Ribonuclease H-like"/>
    <property type="match status" value="1"/>
</dbReference>
<keyword evidence="2" id="KW-0479">Metal-binding</keyword>
<dbReference type="GO" id="GO:0003964">
    <property type="term" value="F:RNA-directed DNA polymerase activity"/>
    <property type="evidence" value="ECO:0007669"/>
    <property type="project" value="UniProtKB-KW"/>
</dbReference>
<dbReference type="InterPro" id="IPR013103">
    <property type="entry name" value="RVT_2"/>
</dbReference>
<keyword evidence="8" id="KW-0548">Nucleotidyltransferase</keyword>
<dbReference type="Gene3D" id="3.30.420.10">
    <property type="entry name" value="Ribonuclease H-like superfamily/Ribonuclease H"/>
    <property type="match status" value="1"/>
</dbReference>
<gene>
    <name evidence="15" type="ORF">PTSG_11538</name>
</gene>
<dbReference type="GO" id="GO:0016787">
    <property type="term" value="F:hydrolase activity"/>
    <property type="evidence" value="ECO:0007669"/>
    <property type="project" value="UniProtKB-KW"/>
</dbReference>
<keyword evidence="6" id="KW-0229">DNA integration</keyword>
<evidence type="ECO:0000313" key="15">
    <source>
        <dbReference type="EMBL" id="EGD72069.1"/>
    </source>
</evidence>
<dbReference type="EMBL" id="GL832955">
    <property type="protein sequence ID" value="EGD72069.1"/>
    <property type="molecule type" value="Genomic_DNA"/>
</dbReference>
<dbReference type="GO" id="GO:0006310">
    <property type="term" value="P:DNA recombination"/>
    <property type="evidence" value="ECO:0007669"/>
    <property type="project" value="UniProtKB-KW"/>
</dbReference>
<feature type="region of interest" description="Disordered" evidence="12">
    <location>
        <begin position="998"/>
        <end position="1043"/>
    </location>
</feature>
<dbReference type="GO" id="GO:0004519">
    <property type="term" value="F:endonuclease activity"/>
    <property type="evidence" value="ECO:0007669"/>
    <property type="project" value="UniProtKB-KW"/>
</dbReference>